<dbReference type="AlphaFoldDB" id="A0A2Z5J6Z0"/>
<sequence>MNRRIAFERLHNFRDVGVYRGYGGRPVRWGRLYRSESLGKLREGDDSRVVCSRACSHVCSPTGQPAQAPRFLPQLRSGPGHPIGPWLIAGRFPPARRGVKPYAPTAFGSLADERGGGGAARPVPGACGGRQHYHINHDHLVDGAHGRYVKTLSRSGAHKARSLDDMDST</sequence>
<dbReference type="GO" id="GO:0004721">
    <property type="term" value="F:phosphoprotein phosphatase activity"/>
    <property type="evidence" value="ECO:0007669"/>
    <property type="project" value="InterPro"/>
</dbReference>
<accession>A0A2Z5J6Z0</accession>
<organism evidence="1 2">
    <name type="scientific">Streptomyces atratus</name>
    <dbReference type="NCBI Taxonomy" id="1893"/>
    <lineage>
        <taxon>Bacteria</taxon>
        <taxon>Bacillati</taxon>
        <taxon>Actinomycetota</taxon>
        <taxon>Actinomycetes</taxon>
        <taxon>Kitasatosporales</taxon>
        <taxon>Streptomycetaceae</taxon>
        <taxon>Streptomyces</taxon>
    </lineage>
</organism>
<dbReference type="Proteomes" id="UP000252698">
    <property type="component" value="Chromosome"/>
</dbReference>
<evidence type="ECO:0000313" key="1">
    <source>
        <dbReference type="EMBL" id="AXE76077.1"/>
    </source>
</evidence>
<dbReference type="KEGG" id="sata:C5746_02830"/>
<protein>
    <submittedName>
        <fullName evidence="1">Uncharacterized protein</fullName>
    </submittedName>
</protein>
<proteinExistence type="predicted"/>
<evidence type="ECO:0000313" key="2">
    <source>
        <dbReference type="Proteomes" id="UP000252698"/>
    </source>
</evidence>
<name>A0A2Z5J6Z0_STRAR</name>
<dbReference type="SUPFAM" id="SSF52799">
    <property type="entry name" value="(Phosphotyrosine protein) phosphatases II"/>
    <property type="match status" value="1"/>
</dbReference>
<dbReference type="EMBL" id="CP027306">
    <property type="protein sequence ID" value="AXE76077.1"/>
    <property type="molecule type" value="Genomic_DNA"/>
</dbReference>
<gene>
    <name evidence="1" type="ORF">C5746_02830</name>
</gene>
<dbReference type="InterPro" id="IPR029021">
    <property type="entry name" value="Prot-tyrosine_phosphatase-like"/>
</dbReference>
<dbReference type="Gene3D" id="3.90.190.10">
    <property type="entry name" value="Protein tyrosine phosphatase superfamily"/>
    <property type="match status" value="1"/>
</dbReference>
<dbReference type="Pfam" id="PF13350">
    <property type="entry name" value="Y_phosphatase3"/>
    <property type="match status" value="1"/>
</dbReference>
<dbReference type="InterPro" id="IPR026893">
    <property type="entry name" value="Tyr/Ser_Pase_IphP-type"/>
</dbReference>
<reference evidence="1 2" key="1">
    <citation type="journal article" date="2018" name="Front. Microbiol.">
        <title>Genome Sequencing of Streptomyces atratus SCSIOZH16 and Activation Production of Nocardamine via Metabolic Engineering.</title>
        <authorList>
            <person name="Li Y."/>
            <person name="Zhang C."/>
            <person name="Liu C."/>
            <person name="Ju J."/>
            <person name="Ma J."/>
        </authorList>
    </citation>
    <scope>NUCLEOTIDE SEQUENCE [LARGE SCALE GENOMIC DNA]</scope>
    <source>
        <strain evidence="1 2">SCSIO_ZH16</strain>
    </source>
</reference>